<name>A0AAV2EWS7_9ROSI</name>
<dbReference type="AlphaFoldDB" id="A0AAV2EWS7"/>
<dbReference type="EMBL" id="OZ034818">
    <property type="protein sequence ID" value="CAL1390068.1"/>
    <property type="molecule type" value="Genomic_DNA"/>
</dbReference>
<dbReference type="PANTHER" id="PTHR11439">
    <property type="entry name" value="GAG-POL-RELATED RETROTRANSPOSON"/>
    <property type="match status" value="1"/>
</dbReference>
<organism evidence="3 4">
    <name type="scientific">Linum trigynum</name>
    <dbReference type="NCBI Taxonomy" id="586398"/>
    <lineage>
        <taxon>Eukaryota</taxon>
        <taxon>Viridiplantae</taxon>
        <taxon>Streptophyta</taxon>
        <taxon>Embryophyta</taxon>
        <taxon>Tracheophyta</taxon>
        <taxon>Spermatophyta</taxon>
        <taxon>Magnoliopsida</taxon>
        <taxon>eudicotyledons</taxon>
        <taxon>Gunneridae</taxon>
        <taxon>Pentapetalae</taxon>
        <taxon>rosids</taxon>
        <taxon>fabids</taxon>
        <taxon>Malpighiales</taxon>
        <taxon>Linaceae</taxon>
        <taxon>Linum</taxon>
    </lineage>
</organism>
<sequence>MYFPESSESNFSFPGSTSSLPMFFDDNDDPGDAPHSPDPPSLYQSSPAPSSSHGSTSSPVSSPLNAPSSSATSGSASSHPAPRQFDRITKGVPPVRYQDYVAHGVSNYLVPTRYKQAQGDPLWEAAMQTEFDALHANQTWTVVDRPPPSVPVIGNRWVYALKMFPDGSIERHRARVVALGYTQEYGIDYGETFAPVAKMTTVRTLIAVAAQKNWPLFQMDVKNAFLHGDLEEVIYMERLPGYNVGKPGQVCLLHRSLYGLKQAPRAWFAKFQSTIRSMGYSQSLNDPSLFIRSTPHGLVLLLLYVDDMIISSTDSAGIQKPKDGLSSAFRIKDLGELSFFLGLEVSRNSTGILLSQRKYIGDLLDDHNFSECHPVSTPMELNLKLSSQSGAQLADGRQYRSIVGSLIYLSATRSDISYAVQIVSQFMANPTVDHLAVVHRILRYLKGTQDLGIHFPIGGPAKLSAYSDSDYAGCIDTRRSTSGWCVRFGEAFISWRCKKQDKVSKSSTEAEYRSMSEVVSELEWLHRLLKDFSVHSALPMDLFVDNMSVVRIAVNPVLDDRTKHIEVHVHYVRDLVHDGTIQLHYVRTSDQLADLLTKAFPAQRHRFLSDKLLLLDRHQFGGGC</sequence>
<dbReference type="InterPro" id="IPR013103">
    <property type="entry name" value="RVT_2"/>
</dbReference>
<dbReference type="Pfam" id="PF07727">
    <property type="entry name" value="RVT_2"/>
    <property type="match status" value="1"/>
</dbReference>
<evidence type="ECO:0000313" key="4">
    <source>
        <dbReference type="Proteomes" id="UP001497516"/>
    </source>
</evidence>
<feature type="domain" description="Reverse transcriptase Ty1/copia-type" evidence="2">
    <location>
        <begin position="137"/>
        <end position="380"/>
    </location>
</feature>
<gene>
    <name evidence="3" type="ORF">LTRI10_LOCUS30878</name>
</gene>
<protein>
    <recommendedName>
        <fullName evidence="2">Reverse transcriptase Ty1/copia-type domain-containing protein</fullName>
    </recommendedName>
</protein>
<accession>A0AAV2EWS7</accession>
<reference evidence="3 4" key="1">
    <citation type="submission" date="2024-04" db="EMBL/GenBank/DDBJ databases">
        <authorList>
            <person name="Fracassetti M."/>
        </authorList>
    </citation>
    <scope>NUCLEOTIDE SEQUENCE [LARGE SCALE GENOMIC DNA]</scope>
</reference>
<dbReference type="Proteomes" id="UP001497516">
    <property type="component" value="Chromosome 5"/>
</dbReference>
<dbReference type="CDD" id="cd09272">
    <property type="entry name" value="RNase_HI_RT_Ty1"/>
    <property type="match status" value="1"/>
</dbReference>
<dbReference type="PANTHER" id="PTHR11439:SF470">
    <property type="entry name" value="CYSTEINE-RICH RLK (RECEPTOR-LIKE PROTEIN KINASE) 8"/>
    <property type="match status" value="1"/>
</dbReference>
<evidence type="ECO:0000259" key="2">
    <source>
        <dbReference type="Pfam" id="PF07727"/>
    </source>
</evidence>
<feature type="region of interest" description="Disordered" evidence="1">
    <location>
        <begin position="1"/>
        <end position="89"/>
    </location>
</feature>
<dbReference type="InterPro" id="IPR043502">
    <property type="entry name" value="DNA/RNA_pol_sf"/>
</dbReference>
<evidence type="ECO:0000313" key="3">
    <source>
        <dbReference type="EMBL" id="CAL1390068.1"/>
    </source>
</evidence>
<feature type="compositionally biased region" description="Low complexity" evidence="1">
    <location>
        <begin position="41"/>
        <end position="82"/>
    </location>
</feature>
<evidence type="ECO:0000256" key="1">
    <source>
        <dbReference type="SAM" id="MobiDB-lite"/>
    </source>
</evidence>
<feature type="compositionally biased region" description="Low complexity" evidence="1">
    <location>
        <begin position="1"/>
        <end position="19"/>
    </location>
</feature>
<keyword evidence="4" id="KW-1185">Reference proteome</keyword>
<dbReference type="SUPFAM" id="SSF56672">
    <property type="entry name" value="DNA/RNA polymerases"/>
    <property type="match status" value="1"/>
</dbReference>
<proteinExistence type="predicted"/>